<feature type="region of interest" description="Disordered" evidence="1">
    <location>
        <begin position="111"/>
        <end position="131"/>
    </location>
</feature>
<dbReference type="RefSeq" id="WP_110328049.1">
    <property type="nucleotide sequence ID" value="NZ_JAGIXD010000013.1"/>
</dbReference>
<name>A0ABX5MPF4_9BURK</name>
<dbReference type="Proteomes" id="UP000247515">
    <property type="component" value="Unassembled WGS sequence"/>
</dbReference>
<reference evidence="2 3" key="1">
    <citation type="submission" date="2018-05" db="EMBL/GenBank/DDBJ databases">
        <title>Genomic Encyclopedia of Type Strains, Phase IV (KMG-V): Genome sequencing to study the core and pangenomes of soil and plant-associated prokaryotes.</title>
        <authorList>
            <person name="Whitman W."/>
        </authorList>
    </citation>
    <scope>NUCLEOTIDE SEQUENCE [LARGE SCALE GENOMIC DNA]</scope>
    <source>
        <strain evidence="2 3">SIr-6563</strain>
    </source>
</reference>
<sequence>MPRLRTLPSRLSSLPSRVAVVQPGSWRAGKTSSAARGYGYDWQKLRAQHLAAHPHCVFCLRDLGMLGLTPAEVVLACAERGIAEPLGNIGDHIRPHQGDDRLRLDPNNVQTLCKPHHDGEKARSERPARGL</sequence>
<evidence type="ECO:0000313" key="3">
    <source>
        <dbReference type="Proteomes" id="UP000247515"/>
    </source>
</evidence>
<protein>
    <recommendedName>
        <fullName evidence="4">HNH endonuclease</fullName>
    </recommendedName>
</protein>
<gene>
    <name evidence="2" type="ORF">C7400_112112</name>
</gene>
<accession>A0ABX5MPF4</accession>
<dbReference type="EMBL" id="QJJV01000012">
    <property type="protein sequence ID" value="PXX14501.1"/>
    <property type="molecule type" value="Genomic_DNA"/>
</dbReference>
<proteinExistence type="predicted"/>
<evidence type="ECO:0000256" key="1">
    <source>
        <dbReference type="SAM" id="MobiDB-lite"/>
    </source>
</evidence>
<organism evidence="2 3">
    <name type="scientific">Paraburkholderia tropica</name>
    <dbReference type="NCBI Taxonomy" id="92647"/>
    <lineage>
        <taxon>Bacteria</taxon>
        <taxon>Pseudomonadati</taxon>
        <taxon>Pseudomonadota</taxon>
        <taxon>Betaproteobacteria</taxon>
        <taxon>Burkholderiales</taxon>
        <taxon>Burkholderiaceae</taxon>
        <taxon>Paraburkholderia</taxon>
    </lineage>
</organism>
<dbReference type="CDD" id="cd00085">
    <property type="entry name" value="HNHc"/>
    <property type="match status" value="1"/>
</dbReference>
<feature type="compositionally biased region" description="Basic and acidic residues" evidence="1">
    <location>
        <begin position="115"/>
        <end position="131"/>
    </location>
</feature>
<keyword evidence="3" id="KW-1185">Reference proteome</keyword>
<dbReference type="InterPro" id="IPR003615">
    <property type="entry name" value="HNH_nuc"/>
</dbReference>
<evidence type="ECO:0008006" key="4">
    <source>
        <dbReference type="Google" id="ProtNLM"/>
    </source>
</evidence>
<evidence type="ECO:0000313" key="2">
    <source>
        <dbReference type="EMBL" id="PXX14501.1"/>
    </source>
</evidence>
<comment type="caution">
    <text evidence="2">The sequence shown here is derived from an EMBL/GenBank/DDBJ whole genome shotgun (WGS) entry which is preliminary data.</text>
</comment>